<evidence type="ECO:0000313" key="1">
    <source>
        <dbReference type="EMBL" id="RTZ50408.1"/>
    </source>
</evidence>
<dbReference type="Proteomes" id="UP000276953">
    <property type="component" value="Unassembled WGS sequence"/>
</dbReference>
<reference evidence="1 2" key="1">
    <citation type="submission" date="2018-12" db="EMBL/GenBank/DDBJ databases">
        <title>Draft Genome Sequence of Chryseobacterium arthrosphaerae strain ED882-96 Isolated from the Blood of a Patient with Liver Cirrhosis in Taiwan.</title>
        <authorList>
            <person name="Lin J.-N."/>
            <person name="Lai C.-H."/>
            <person name="Yang C.-H."/>
            <person name="Huang Y.-H."/>
        </authorList>
    </citation>
    <scope>NUCLEOTIDE SEQUENCE [LARGE SCALE GENOMIC DNA]</scope>
    <source>
        <strain evidence="1 2">ED882-96</strain>
    </source>
</reference>
<name>A0A3S0QWZ5_9FLAO</name>
<sequence length="140" mass="16421">MYKDNPAIIIKIVDVNLISLQMLTSNIIYTVERKEISPLIKEEEENIPSLEILTDNEWKIANYRYDIVKHIVDNKLRTPQIKEIAKKHNIHFSTIYRWINISLKWISYCTCRKEKTGGKTKAGSITTLIKSLMILLLRFT</sequence>
<protein>
    <submittedName>
        <fullName evidence="1">Helix-turn-helix domain-containing protein</fullName>
    </submittedName>
</protein>
<dbReference type="AlphaFoldDB" id="A0A3S0QWZ5"/>
<organism evidence="1 2">
    <name type="scientific">Chryseobacterium arthrosphaerae</name>
    <dbReference type="NCBI Taxonomy" id="651561"/>
    <lineage>
        <taxon>Bacteria</taxon>
        <taxon>Pseudomonadati</taxon>
        <taxon>Bacteroidota</taxon>
        <taxon>Flavobacteriia</taxon>
        <taxon>Flavobacteriales</taxon>
        <taxon>Weeksellaceae</taxon>
        <taxon>Chryseobacterium group</taxon>
        <taxon>Chryseobacterium</taxon>
    </lineage>
</organism>
<dbReference type="EMBL" id="RYFC01000001">
    <property type="protein sequence ID" value="RTZ50408.1"/>
    <property type="molecule type" value="Genomic_DNA"/>
</dbReference>
<gene>
    <name evidence="1" type="ORF">EJ377_11520</name>
</gene>
<proteinExistence type="predicted"/>
<comment type="caution">
    <text evidence="1">The sequence shown here is derived from an EMBL/GenBank/DDBJ whole genome shotgun (WGS) entry which is preliminary data.</text>
</comment>
<evidence type="ECO:0000313" key="2">
    <source>
        <dbReference type="Proteomes" id="UP000276953"/>
    </source>
</evidence>
<accession>A0A3S0QWZ5</accession>